<reference evidence="1 2" key="1">
    <citation type="submission" date="2021-04" db="EMBL/GenBank/DDBJ databases">
        <authorList>
            <person name="Bliznina A."/>
        </authorList>
    </citation>
    <scope>NUCLEOTIDE SEQUENCE [LARGE SCALE GENOMIC DNA]</scope>
</reference>
<keyword evidence="2" id="KW-1185">Reference proteome</keyword>
<dbReference type="InterPro" id="IPR036444">
    <property type="entry name" value="PLipase_A2_dom_sf"/>
</dbReference>
<organism evidence="1 2">
    <name type="scientific">Oikopleura dioica</name>
    <name type="common">Tunicate</name>
    <dbReference type="NCBI Taxonomy" id="34765"/>
    <lineage>
        <taxon>Eukaryota</taxon>
        <taxon>Metazoa</taxon>
        <taxon>Chordata</taxon>
        <taxon>Tunicata</taxon>
        <taxon>Appendicularia</taxon>
        <taxon>Copelata</taxon>
        <taxon>Oikopleuridae</taxon>
        <taxon>Oikopleura</taxon>
    </lineage>
</organism>
<gene>
    <name evidence="1" type="ORF">OKIOD_LOCUS3685</name>
</gene>
<name>A0ABN7S224_OIKDI</name>
<dbReference type="SUPFAM" id="SSF48619">
    <property type="entry name" value="Phospholipase A2, PLA2"/>
    <property type="match status" value="1"/>
</dbReference>
<dbReference type="Gene3D" id="1.20.90.10">
    <property type="entry name" value="Phospholipase A2 domain"/>
    <property type="match status" value="1"/>
</dbReference>
<dbReference type="EMBL" id="OU015568">
    <property type="protein sequence ID" value="CAG5089208.1"/>
    <property type="molecule type" value="Genomic_DNA"/>
</dbReference>
<evidence type="ECO:0000313" key="1">
    <source>
        <dbReference type="EMBL" id="CAG5089208.1"/>
    </source>
</evidence>
<protein>
    <submittedName>
        <fullName evidence="1">Oidioi.mRNA.OKI2018_I69.PAR.g12127.t1.cds</fullName>
    </submittedName>
</protein>
<proteinExistence type="predicted"/>
<dbReference type="Proteomes" id="UP001158576">
    <property type="component" value="Chromosome PAR"/>
</dbReference>
<accession>A0ABN7S224</accession>
<evidence type="ECO:0000313" key="2">
    <source>
        <dbReference type="Proteomes" id="UP001158576"/>
    </source>
</evidence>
<sequence length="291" mass="32095">MKTSALLVVLTGASRQRRATDFYGDALELNRFYDETASQLDGAYGCFCNFIQGDRQFSQPGFGSRPLDASDAVCKAHKDCLACVREEFGEECIPEGFDMRYTHEDGQCTNEQGTCKRALCECQKQFAIDHAKVKDTKNNGPFHWFIDGGIGPAPFQNEICPNACPTKDLLIASSTTSLSGSRFSLHSEFYNNNHCFENTQSGVMIRFSGENWQIVADDVVLFEAKDSFSCPDKISKWLDSDGISQTIRFASGTASPGEKRCCKNNDGGFKLFNDGNQQCCDDGSVKPIGNC</sequence>